<protein>
    <recommendedName>
        <fullName evidence="3">Right handed beta helix domain-containing protein</fullName>
    </recommendedName>
</protein>
<dbReference type="SUPFAM" id="SSF51327">
    <property type="entry name" value="Head-binding domain of phage P22 tailspike protein"/>
    <property type="match status" value="1"/>
</dbReference>
<gene>
    <name evidence="1" type="ORF">WS71_24295</name>
</gene>
<dbReference type="EMBL" id="CP013389">
    <property type="protein sequence ID" value="AOJ10333.1"/>
    <property type="molecule type" value="Genomic_DNA"/>
</dbReference>
<name>A0A1B4G372_9BURK</name>
<evidence type="ECO:0000313" key="1">
    <source>
        <dbReference type="EMBL" id="AOJ10333.1"/>
    </source>
</evidence>
<dbReference type="AlphaFoldDB" id="A0A1B4G372"/>
<dbReference type="InterPro" id="IPR022441">
    <property type="entry name" value="Para_beta_helix_rpt-2"/>
</dbReference>
<accession>A0A1B4G372</accession>
<dbReference type="InterPro" id="IPR011050">
    <property type="entry name" value="Pectin_lyase_fold/virulence"/>
</dbReference>
<dbReference type="NCBIfam" id="TIGR03804">
    <property type="entry name" value="para_beta_helix"/>
    <property type="match status" value="1"/>
</dbReference>
<dbReference type="InterPro" id="IPR012334">
    <property type="entry name" value="Pectin_lyas_fold"/>
</dbReference>
<proteinExistence type="predicted"/>
<dbReference type="Gene3D" id="2.160.20.10">
    <property type="entry name" value="Single-stranded right-handed beta-helix, Pectin lyase-like"/>
    <property type="match status" value="1"/>
</dbReference>
<dbReference type="Proteomes" id="UP000067711">
    <property type="component" value="Chromosome 1"/>
</dbReference>
<sequence length="749" mass="78719">MGNMVIDPVVFFPDLLGLPLQDGSIYVGVANTDPVTNPVTVYQDAAMTIPMQQPLSVNNGFIELNGSPQTVYVSGASYSLLVNDSDGNLVLSIPNYTNQLMDENGAGGAALIGFDGTTLDQVFKLRMRRVVPHLNALRALSGKLYSLAETVGAVAVDDGGSNRFRAKYDDTTSADNGVTLIVGTDGTRWYAEDMRVVDTRQAGLHADGVTDDHAAIQKALNCGAIAVRHMVNSAISTYLVVPPGVRLFGKGEGSKLTALNNMPAYGPWGSAHQGQSVLLNGDGACTNDIWVFGANFNAGGVGTFNFSRNRISKCIISNTGNCQGTMSTSSQYLHASENTIMYAPGSDGMEGWQCAFSNWENNIIDVVGAGGIFITDCASCLISGNTVTNCGDVGVDMEGGINCLATGNTVGSCCNGELTWFGNGTGSGRVPTSCSFTGNNVIRSATYQAGVARTATPCNASAGGIRVVTATAGQEAISFNGNNVYAQAPMIALYVDDLGATNCGVSIVGNTFTSQGTLYRINRAYNIKIQANNFHGIGASSSLENIFKNCDLGLFEGNTIEYEVTKNTNFALRYYTDIAITNSPTISNNIFKNCGMFAFLHDPFVSAIPAYVEENTFSESPQINGGMESTSNAYPIYRNQVLNILINENNTGTSVSADLNALSALKGNTPPLNWGRGSLGCVDGNFGNLYNITYDAGAVKIYSDNGSGSGSGLTTSTSRYATFSGSTVTINGPDSAVYGLLKMTMDTAG</sequence>
<dbReference type="SUPFAM" id="SSF51126">
    <property type="entry name" value="Pectin lyase-like"/>
    <property type="match status" value="1"/>
</dbReference>
<organism evidence="1 2">
    <name type="scientific">Burkholderia mayonis</name>
    <dbReference type="NCBI Taxonomy" id="1385591"/>
    <lineage>
        <taxon>Bacteria</taxon>
        <taxon>Pseudomonadati</taxon>
        <taxon>Pseudomonadota</taxon>
        <taxon>Betaproteobacteria</taxon>
        <taxon>Burkholderiales</taxon>
        <taxon>Burkholderiaceae</taxon>
        <taxon>Burkholderia</taxon>
        <taxon>pseudomallei group</taxon>
    </lineage>
</organism>
<dbReference type="RefSeq" id="WP_066489784.1">
    <property type="nucleotide sequence ID" value="NZ_CP013389.1"/>
</dbReference>
<dbReference type="Gene3D" id="2.170.14.10">
    <property type="entry name" value="Phage P22 tailspike-like, N-terminal domain"/>
    <property type="match status" value="1"/>
</dbReference>
<reference evidence="1 2" key="1">
    <citation type="submission" date="2015-12" db="EMBL/GenBank/DDBJ databases">
        <title>Diversity of Burkholderia near neighbor genomes.</title>
        <authorList>
            <person name="Sahl J."/>
            <person name="Wagner D."/>
            <person name="Keim P."/>
        </authorList>
    </citation>
    <scope>NUCLEOTIDE SEQUENCE [LARGE SCALE GENOMIC DNA]</scope>
    <source>
        <strain evidence="1 2">BDU8</strain>
    </source>
</reference>
<evidence type="ECO:0008006" key="3">
    <source>
        <dbReference type="Google" id="ProtNLM"/>
    </source>
</evidence>
<evidence type="ECO:0000313" key="2">
    <source>
        <dbReference type="Proteomes" id="UP000067711"/>
    </source>
</evidence>
<dbReference type="InterPro" id="IPR036730">
    <property type="entry name" value="P22_tailspike_N_sf"/>
</dbReference>